<protein>
    <submittedName>
        <fullName evidence="1">Uncharacterized protein</fullName>
    </submittedName>
</protein>
<gene>
    <name evidence="1" type="ordered locus">EFER_2716</name>
</gene>
<dbReference type="AlphaFoldDB" id="B7LND8"/>
<reference evidence="2" key="1">
    <citation type="journal article" date="2009" name="PLoS Genet.">
        <title>Organised genome dynamics in the Escherichia coli species results in highly diverse adaptive paths.</title>
        <authorList>
            <person name="Touchon M."/>
            <person name="Hoede C."/>
            <person name="Tenaillon O."/>
            <person name="Barbe V."/>
            <person name="Baeriswyl S."/>
            <person name="Bidet P."/>
            <person name="Bingen E."/>
            <person name="Bonacorsi S."/>
            <person name="Bouchier C."/>
            <person name="Bouvet O."/>
            <person name="Calteau A."/>
            <person name="Chiapello H."/>
            <person name="Clermont O."/>
            <person name="Cruveiller S."/>
            <person name="Danchin A."/>
            <person name="Diard M."/>
            <person name="Dossat C."/>
            <person name="Karoui M.E."/>
            <person name="Frapy E."/>
            <person name="Garry L."/>
            <person name="Ghigo J.M."/>
            <person name="Gilles A.M."/>
            <person name="Johnson J."/>
            <person name="Le Bouguenec C."/>
            <person name="Lescat M."/>
            <person name="Mangenot S."/>
            <person name="Martinez-Jehanne V."/>
            <person name="Matic I."/>
            <person name="Nassif X."/>
            <person name="Oztas S."/>
            <person name="Petit M.A."/>
            <person name="Pichon C."/>
            <person name="Rouy Z."/>
            <person name="Ruf C.S."/>
            <person name="Schneider D."/>
            <person name="Tourret J."/>
            <person name="Vacherie B."/>
            <person name="Vallenet D."/>
            <person name="Medigue C."/>
            <person name="Rocha E.P.C."/>
            <person name="Denamur E."/>
        </authorList>
    </citation>
    <scope>NUCLEOTIDE SEQUENCE [LARGE SCALE GENOMIC DNA]</scope>
    <source>
        <strain evidence="2">ATCC 35469 / DSM 13698 / BCRC 15582 / CCUG 18766 / IAM 14443 / JCM 21226 / LMG 7866 / NBRC 102419 / NCTC 12128 / CDC 0568-73</strain>
    </source>
</reference>
<evidence type="ECO:0000313" key="2">
    <source>
        <dbReference type="Proteomes" id="UP000000745"/>
    </source>
</evidence>
<name>B7LND8_ESCF3</name>
<dbReference type="EMBL" id="CU928158">
    <property type="protein sequence ID" value="CAQ90211.1"/>
    <property type="molecule type" value="Genomic_DNA"/>
</dbReference>
<evidence type="ECO:0000313" key="1">
    <source>
        <dbReference type="EMBL" id="CAQ90211.1"/>
    </source>
</evidence>
<dbReference type="KEGG" id="efe:EFER_2716"/>
<proteinExistence type="predicted"/>
<dbReference type="HOGENOM" id="CLU_192131_0_0_6"/>
<dbReference type="Proteomes" id="UP000000745">
    <property type="component" value="Chromosome"/>
</dbReference>
<keyword evidence="2" id="KW-1185">Reference proteome</keyword>
<accession>B7LND8</accession>
<organism evidence="1 2">
    <name type="scientific">Escherichia fergusonii (strain ATCC 35469 / DSM 13698 / CCUG 18766 / IAM 14443 / JCM 21226 / LMG 7866 / NBRC 102419 / NCTC 12128 / CDC 0568-73)</name>
    <dbReference type="NCBI Taxonomy" id="585054"/>
    <lineage>
        <taxon>Bacteria</taxon>
        <taxon>Pseudomonadati</taxon>
        <taxon>Pseudomonadota</taxon>
        <taxon>Gammaproteobacteria</taxon>
        <taxon>Enterobacterales</taxon>
        <taxon>Enterobacteriaceae</taxon>
        <taxon>Escherichia</taxon>
    </lineage>
</organism>
<sequence>MSPECRDEAGVDGLGEGRGMSMMDFAETKKAIDAITTDWSIRGPYHEDDGKYYALLRGEWVGGGYIGKRKALDAILEKLIQEAAQ</sequence>